<dbReference type="RefSeq" id="WP_015932711.1">
    <property type="nucleotide sequence ID" value="NC_011894.1"/>
</dbReference>
<name>B8IAT7_METNO</name>
<dbReference type="Proteomes" id="UP000008207">
    <property type="component" value="Chromosome"/>
</dbReference>
<protein>
    <submittedName>
        <fullName evidence="1">Uncharacterized protein</fullName>
    </submittedName>
</protein>
<reference evidence="1 2" key="1">
    <citation type="submission" date="2009-01" db="EMBL/GenBank/DDBJ databases">
        <title>Complete sequence of chromosome of Methylobacterium nodulans ORS 2060.</title>
        <authorList>
            <consortium name="US DOE Joint Genome Institute"/>
            <person name="Lucas S."/>
            <person name="Copeland A."/>
            <person name="Lapidus A."/>
            <person name="Glavina del Rio T."/>
            <person name="Dalin E."/>
            <person name="Tice H."/>
            <person name="Bruce D."/>
            <person name="Goodwin L."/>
            <person name="Pitluck S."/>
            <person name="Sims D."/>
            <person name="Brettin T."/>
            <person name="Detter J.C."/>
            <person name="Han C."/>
            <person name="Larimer F."/>
            <person name="Land M."/>
            <person name="Hauser L."/>
            <person name="Kyrpides N."/>
            <person name="Ivanova N."/>
            <person name="Marx C.J."/>
            <person name="Richardson P."/>
        </authorList>
    </citation>
    <scope>NUCLEOTIDE SEQUENCE [LARGE SCALE GENOMIC DNA]</scope>
    <source>
        <strain evidence="2">LMG 21967 / CNCM I-2342 / ORS 2060</strain>
    </source>
</reference>
<dbReference type="eggNOG" id="ENOG5030VHJ">
    <property type="taxonomic scope" value="Bacteria"/>
</dbReference>
<dbReference type="HOGENOM" id="CLU_1978928_0_0_5"/>
<organism evidence="1 2">
    <name type="scientific">Methylobacterium nodulans (strain LMG 21967 / CNCM I-2342 / ORS 2060)</name>
    <dbReference type="NCBI Taxonomy" id="460265"/>
    <lineage>
        <taxon>Bacteria</taxon>
        <taxon>Pseudomonadati</taxon>
        <taxon>Pseudomonadota</taxon>
        <taxon>Alphaproteobacteria</taxon>
        <taxon>Hyphomicrobiales</taxon>
        <taxon>Methylobacteriaceae</taxon>
        <taxon>Methylobacterium</taxon>
    </lineage>
</organism>
<dbReference type="KEGG" id="mno:Mnod_6344"/>
<evidence type="ECO:0000313" key="1">
    <source>
        <dbReference type="EMBL" id="ACL61132.1"/>
    </source>
</evidence>
<dbReference type="AlphaFoldDB" id="B8IAT7"/>
<dbReference type="OrthoDB" id="8447370at2"/>
<evidence type="ECO:0000313" key="2">
    <source>
        <dbReference type="Proteomes" id="UP000008207"/>
    </source>
</evidence>
<accession>B8IAT7</accession>
<dbReference type="EMBL" id="CP001349">
    <property type="protein sequence ID" value="ACL61132.1"/>
    <property type="molecule type" value="Genomic_DNA"/>
</dbReference>
<keyword evidence="2" id="KW-1185">Reference proteome</keyword>
<sequence>MRTAILLSLWLCADGVAAGEQLPALDPRTAYSEFRISLALQGWKPDQAAKSRATCVSGRTRICETYAEAITCRRTTPSRCLFLWTKNQTQIEIETVGSKAQGITVDQMRCRSGCLAAEPARPSVDH</sequence>
<gene>
    <name evidence="1" type="ordered locus">Mnod_6344</name>
</gene>
<proteinExistence type="predicted"/>